<accession>A0ABS6G7B2</accession>
<dbReference type="InterPro" id="IPR047057">
    <property type="entry name" value="MerR_fam"/>
</dbReference>
<dbReference type="PANTHER" id="PTHR30204">
    <property type="entry name" value="REDOX-CYCLING DRUG-SENSING TRANSCRIPTIONAL ACTIVATOR SOXR"/>
    <property type="match status" value="1"/>
</dbReference>
<dbReference type="Pfam" id="PF13411">
    <property type="entry name" value="MerR_1"/>
    <property type="match status" value="1"/>
</dbReference>
<comment type="caution">
    <text evidence="3">The sequence shown here is derived from an EMBL/GenBank/DDBJ whole genome shotgun (WGS) entry which is preliminary data.</text>
</comment>
<dbReference type="Proteomes" id="UP000779508">
    <property type="component" value="Unassembled WGS sequence"/>
</dbReference>
<gene>
    <name evidence="3" type="ORF">KQI88_17685</name>
</gene>
<organism evidence="3 4">
    <name type="scientific">Alkaliphilus flagellatus</name>
    <dbReference type="NCBI Taxonomy" id="2841507"/>
    <lineage>
        <taxon>Bacteria</taxon>
        <taxon>Bacillati</taxon>
        <taxon>Bacillota</taxon>
        <taxon>Clostridia</taxon>
        <taxon>Peptostreptococcales</taxon>
        <taxon>Natronincolaceae</taxon>
        <taxon>Alkaliphilus</taxon>
    </lineage>
</organism>
<protein>
    <submittedName>
        <fullName evidence="3">MerR family transcriptional regulator</fullName>
    </submittedName>
</protein>
<feature type="coiled-coil region" evidence="1">
    <location>
        <begin position="124"/>
        <end position="155"/>
    </location>
</feature>
<keyword evidence="4" id="KW-1185">Reference proteome</keyword>
<dbReference type="SMART" id="SM00422">
    <property type="entry name" value="HTH_MERR"/>
    <property type="match status" value="1"/>
</dbReference>
<keyword evidence="1" id="KW-0175">Coiled coil</keyword>
<name>A0ABS6G7B2_9FIRM</name>
<proteinExistence type="predicted"/>
<dbReference type="PROSITE" id="PS50937">
    <property type="entry name" value="HTH_MERR_2"/>
    <property type="match status" value="1"/>
</dbReference>
<evidence type="ECO:0000256" key="1">
    <source>
        <dbReference type="SAM" id="Coils"/>
    </source>
</evidence>
<dbReference type="InterPro" id="IPR000551">
    <property type="entry name" value="MerR-type_HTH_dom"/>
</dbReference>
<evidence type="ECO:0000259" key="2">
    <source>
        <dbReference type="PROSITE" id="PS50937"/>
    </source>
</evidence>
<evidence type="ECO:0000313" key="4">
    <source>
        <dbReference type="Proteomes" id="UP000779508"/>
    </source>
</evidence>
<dbReference type="EMBL" id="JAHLQK010000011">
    <property type="protein sequence ID" value="MBU5678243.1"/>
    <property type="molecule type" value="Genomic_DNA"/>
</dbReference>
<dbReference type="RefSeq" id="WP_216419648.1">
    <property type="nucleotide sequence ID" value="NZ_JAHLQK010000011.1"/>
</dbReference>
<dbReference type="CDD" id="cd00592">
    <property type="entry name" value="HTH_MerR-like"/>
    <property type="match status" value="1"/>
</dbReference>
<reference evidence="3 4" key="1">
    <citation type="submission" date="2021-06" db="EMBL/GenBank/DDBJ databases">
        <authorList>
            <person name="Sun Q."/>
            <person name="Li D."/>
        </authorList>
    </citation>
    <scope>NUCLEOTIDE SEQUENCE [LARGE SCALE GENOMIC DNA]</scope>
    <source>
        <strain evidence="3 4">MSJ-5</strain>
    </source>
</reference>
<feature type="domain" description="HTH merR-type" evidence="2">
    <location>
        <begin position="4"/>
        <end position="72"/>
    </location>
</feature>
<dbReference type="PANTHER" id="PTHR30204:SF96">
    <property type="entry name" value="CHROMOSOME-ANCHORING PROTEIN RACA"/>
    <property type="match status" value="1"/>
</dbReference>
<sequence>MDSLYSINDLAQKLGISISTIRKYEQDYRLNIMRNESNNRVYTESDIEVFKKILELKSEGANIHLIRKILAKEDVAHEVPEVIEENNFNLYSIDLFQQQLIKNIDDTMTKKVNSLKEEFDIILDKKLEEQGQRIREQIKAENQELIHYIENYRKEKKSIWTKLFKK</sequence>
<evidence type="ECO:0000313" key="3">
    <source>
        <dbReference type="EMBL" id="MBU5678243.1"/>
    </source>
</evidence>